<dbReference type="GO" id="GO:0005886">
    <property type="term" value="C:plasma membrane"/>
    <property type="evidence" value="ECO:0007669"/>
    <property type="project" value="UniProtKB-SubCell"/>
</dbReference>
<keyword evidence="6 10" id="KW-0812">Transmembrane</keyword>
<keyword evidence="8 10" id="KW-0472">Membrane</keyword>
<dbReference type="GO" id="GO:0046677">
    <property type="term" value="P:response to antibiotic"/>
    <property type="evidence" value="ECO:0007669"/>
    <property type="project" value="UniProtKB-KW"/>
</dbReference>
<accession>A0A133ZVK0</accession>
<evidence type="ECO:0000256" key="5">
    <source>
        <dbReference type="ARBA" id="ARBA00022475"/>
    </source>
</evidence>
<feature type="transmembrane region" description="Helical" evidence="10">
    <location>
        <begin position="158"/>
        <end position="179"/>
    </location>
</feature>
<dbReference type="Proteomes" id="UP000070483">
    <property type="component" value="Unassembled WGS sequence"/>
</dbReference>
<dbReference type="InterPro" id="IPR051327">
    <property type="entry name" value="MATE_MepA_subfamily"/>
</dbReference>
<sequence>MIFENLGRKKMKESIKEKNSLADNKKTRFGTESIPKLLISLAIPAIIANLVNALYNIVDQVFIGQKIGFLGNAATNVAFPLTTICLAIGLMTGVGAATNFNLELGRKRPKRAKSVAGTAVTMLLLGGIVLCVLINIFLKPMLTAFGATNQIFDYAIEYTQITSLGIPFLLFAIGANPLVRADGNAFYSMLAIVIGSLVNTILDPLFMFGFDMGMDGAAWATVIGQFVSAVMLALYFFRFKSVKFELRDFKVRIREIGILFALGTSPFIFQCSALIIQIVTNNLLKIYGAKSIYGSEIPIAVAGIVMKINVIFIAIILGLTQGAQPIAGFNYGAKKYKRVREILKLTIKVAFIISLVSFAIFEIFPSQIISVFGNGSKLYFKYGTKYMRVFLFFIFLNGIQAAITMFLTSIGRASKGAFLSLVRQIISLLPLLIILPNFMGVDGIMFAFPIADFMAFVVSVIVLKGEMKNIPKVNEDD</sequence>
<keyword evidence="12" id="KW-1185">Reference proteome</keyword>
<dbReference type="GO" id="GO:0015297">
    <property type="term" value="F:antiporter activity"/>
    <property type="evidence" value="ECO:0007669"/>
    <property type="project" value="InterPro"/>
</dbReference>
<evidence type="ECO:0000256" key="10">
    <source>
        <dbReference type="SAM" id="Phobius"/>
    </source>
</evidence>
<evidence type="ECO:0000256" key="4">
    <source>
        <dbReference type="ARBA" id="ARBA00022448"/>
    </source>
</evidence>
<comment type="similarity">
    <text evidence="2">Belongs to the multi antimicrobial extrusion (MATE) (TC 2.A.66.1) family. MepA subfamily.</text>
</comment>
<evidence type="ECO:0000256" key="1">
    <source>
        <dbReference type="ARBA" id="ARBA00004651"/>
    </source>
</evidence>
<feature type="transmembrane region" description="Helical" evidence="10">
    <location>
        <begin position="186"/>
        <end position="210"/>
    </location>
</feature>
<feature type="transmembrane region" description="Helical" evidence="10">
    <location>
        <begin position="258"/>
        <end position="279"/>
    </location>
</feature>
<dbReference type="InterPro" id="IPR045070">
    <property type="entry name" value="MATE_MepA-like"/>
</dbReference>
<keyword evidence="5" id="KW-1003">Cell membrane</keyword>
<comment type="caution">
    <text evidence="11">The sequence shown here is derived from an EMBL/GenBank/DDBJ whole genome shotgun (WGS) entry which is preliminary data.</text>
</comment>
<feature type="transmembrane region" description="Helical" evidence="10">
    <location>
        <begin position="78"/>
        <end position="102"/>
    </location>
</feature>
<dbReference type="CDD" id="cd13143">
    <property type="entry name" value="MATE_MepA_like"/>
    <property type="match status" value="1"/>
</dbReference>
<keyword evidence="9" id="KW-0046">Antibiotic resistance</keyword>
<evidence type="ECO:0000313" key="11">
    <source>
        <dbReference type="EMBL" id="KXB59460.1"/>
    </source>
</evidence>
<dbReference type="EMBL" id="LSDD01000173">
    <property type="protein sequence ID" value="KXB59460.1"/>
    <property type="molecule type" value="Genomic_DNA"/>
</dbReference>
<feature type="transmembrane region" description="Helical" evidence="10">
    <location>
        <begin position="37"/>
        <end position="58"/>
    </location>
</feature>
<dbReference type="PIRSF" id="PIRSF006603">
    <property type="entry name" value="DinF"/>
    <property type="match status" value="1"/>
</dbReference>
<evidence type="ECO:0000256" key="9">
    <source>
        <dbReference type="ARBA" id="ARBA00023251"/>
    </source>
</evidence>
<dbReference type="GO" id="GO:0042910">
    <property type="term" value="F:xenobiotic transmembrane transporter activity"/>
    <property type="evidence" value="ECO:0007669"/>
    <property type="project" value="InterPro"/>
</dbReference>
<dbReference type="InterPro" id="IPR002528">
    <property type="entry name" value="MATE_fam"/>
</dbReference>
<evidence type="ECO:0000256" key="6">
    <source>
        <dbReference type="ARBA" id="ARBA00022692"/>
    </source>
</evidence>
<feature type="transmembrane region" description="Helical" evidence="10">
    <location>
        <begin position="299"/>
        <end position="319"/>
    </location>
</feature>
<dbReference type="STRING" id="157687.HMPREF3180_02336"/>
<feature type="transmembrane region" description="Helical" evidence="10">
    <location>
        <begin position="389"/>
        <end position="410"/>
    </location>
</feature>
<proteinExistence type="inferred from homology"/>
<keyword evidence="4" id="KW-0813">Transport</keyword>
<feature type="transmembrane region" description="Helical" evidence="10">
    <location>
        <begin position="417"/>
        <end position="438"/>
    </location>
</feature>
<evidence type="ECO:0000256" key="8">
    <source>
        <dbReference type="ARBA" id="ARBA00023136"/>
    </source>
</evidence>
<feature type="transmembrane region" description="Helical" evidence="10">
    <location>
        <begin position="444"/>
        <end position="463"/>
    </location>
</feature>
<organism evidence="11 12">
    <name type="scientific">Leptotrichia wadei</name>
    <dbReference type="NCBI Taxonomy" id="157687"/>
    <lineage>
        <taxon>Bacteria</taxon>
        <taxon>Fusobacteriati</taxon>
        <taxon>Fusobacteriota</taxon>
        <taxon>Fusobacteriia</taxon>
        <taxon>Fusobacteriales</taxon>
        <taxon>Leptotrichiaceae</taxon>
        <taxon>Leptotrichia</taxon>
    </lineage>
</organism>
<dbReference type="InterPro" id="IPR048279">
    <property type="entry name" value="MdtK-like"/>
</dbReference>
<evidence type="ECO:0000256" key="7">
    <source>
        <dbReference type="ARBA" id="ARBA00022989"/>
    </source>
</evidence>
<dbReference type="Pfam" id="PF01554">
    <property type="entry name" value="MatE"/>
    <property type="match status" value="2"/>
</dbReference>
<protein>
    <recommendedName>
        <fullName evidence="3">Multidrug export protein MepA</fullName>
    </recommendedName>
</protein>
<dbReference type="PANTHER" id="PTHR43823:SF3">
    <property type="entry name" value="MULTIDRUG EXPORT PROTEIN MEPA"/>
    <property type="match status" value="1"/>
</dbReference>
<dbReference type="AlphaFoldDB" id="A0A133ZVK0"/>
<feature type="transmembrane region" description="Helical" evidence="10">
    <location>
        <begin position="216"/>
        <end position="237"/>
    </location>
</feature>
<reference evidence="12" key="1">
    <citation type="submission" date="2016-01" db="EMBL/GenBank/DDBJ databases">
        <authorList>
            <person name="Mitreva M."/>
            <person name="Pepin K.H."/>
            <person name="Mihindukulasuriya K.A."/>
            <person name="Fulton R."/>
            <person name="Fronick C."/>
            <person name="O'Laughlin M."/>
            <person name="Miner T."/>
            <person name="Herter B."/>
            <person name="Rosa B.A."/>
            <person name="Cordes M."/>
            <person name="Tomlinson C."/>
            <person name="Wollam A."/>
            <person name="Palsikar V.B."/>
            <person name="Mardis E.R."/>
            <person name="Wilson R.K."/>
        </authorList>
    </citation>
    <scope>NUCLEOTIDE SEQUENCE [LARGE SCALE GENOMIC DNA]</scope>
    <source>
        <strain evidence="12">KA00185</strain>
    </source>
</reference>
<feature type="transmembrane region" description="Helical" evidence="10">
    <location>
        <begin position="345"/>
        <end position="369"/>
    </location>
</feature>
<dbReference type="PATRIC" id="fig|157687.3.peg.2344"/>
<keyword evidence="7 10" id="KW-1133">Transmembrane helix</keyword>
<dbReference type="PANTHER" id="PTHR43823">
    <property type="entry name" value="SPORULATION PROTEIN YKVU"/>
    <property type="match status" value="1"/>
</dbReference>
<gene>
    <name evidence="11" type="ORF">HMPREF3180_02336</name>
</gene>
<comment type="subcellular location">
    <subcellularLocation>
        <location evidence="1">Cell membrane</location>
        <topology evidence="1">Multi-pass membrane protein</topology>
    </subcellularLocation>
</comment>
<evidence type="ECO:0000313" key="12">
    <source>
        <dbReference type="Proteomes" id="UP000070483"/>
    </source>
</evidence>
<feature type="transmembrane region" description="Helical" evidence="10">
    <location>
        <begin position="114"/>
        <end position="138"/>
    </location>
</feature>
<evidence type="ECO:0000256" key="2">
    <source>
        <dbReference type="ARBA" id="ARBA00008417"/>
    </source>
</evidence>
<name>A0A133ZVK0_9FUSO</name>
<evidence type="ECO:0000256" key="3">
    <source>
        <dbReference type="ARBA" id="ARBA00022106"/>
    </source>
</evidence>